<evidence type="ECO:0000313" key="2">
    <source>
        <dbReference type="EMBL" id="QVT81469.1"/>
    </source>
</evidence>
<dbReference type="EMBL" id="CP075371">
    <property type="protein sequence ID" value="QVT81469.1"/>
    <property type="molecule type" value="Genomic_DNA"/>
</dbReference>
<gene>
    <name evidence="2" type="primary">yhfK</name>
    <name evidence="2" type="ORF">ENKNEFLB_03879</name>
</gene>
<proteinExistence type="predicted"/>
<dbReference type="PANTHER" id="PTHR15020">
    <property type="entry name" value="FLAVIN REDUCTASE-RELATED"/>
    <property type="match status" value="1"/>
</dbReference>
<evidence type="ECO:0000313" key="3">
    <source>
        <dbReference type="Proteomes" id="UP000679307"/>
    </source>
</evidence>
<dbReference type="RefSeq" id="WP_214056841.1">
    <property type="nucleotide sequence ID" value="NZ_CP075371.1"/>
</dbReference>
<evidence type="ECO:0000259" key="1">
    <source>
        <dbReference type="Pfam" id="PF13460"/>
    </source>
</evidence>
<dbReference type="EC" id="4.-.-.-" evidence="2"/>
<dbReference type="InterPro" id="IPR016040">
    <property type="entry name" value="NAD(P)-bd_dom"/>
</dbReference>
<dbReference type="Proteomes" id="UP000679307">
    <property type="component" value="Chromosome"/>
</dbReference>
<dbReference type="Pfam" id="PF13460">
    <property type="entry name" value="NAD_binding_10"/>
    <property type="match status" value="1"/>
</dbReference>
<dbReference type="InterPro" id="IPR036291">
    <property type="entry name" value="NAD(P)-bd_dom_sf"/>
</dbReference>
<keyword evidence="2" id="KW-0456">Lyase</keyword>
<dbReference type="CDD" id="cd05243">
    <property type="entry name" value="SDR_a5"/>
    <property type="match status" value="1"/>
</dbReference>
<name>A0ABX8EMG5_9ACTN</name>
<organism evidence="2 3">
    <name type="scientific">Nocardioides aquaticus</name>
    <dbReference type="NCBI Taxonomy" id="160826"/>
    <lineage>
        <taxon>Bacteria</taxon>
        <taxon>Bacillati</taxon>
        <taxon>Actinomycetota</taxon>
        <taxon>Actinomycetes</taxon>
        <taxon>Propionibacteriales</taxon>
        <taxon>Nocardioidaceae</taxon>
        <taxon>Nocardioides</taxon>
    </lineage>
</organism>
<protein>
    <submittedName>
        <fullName evidence="2">Sugar epimerase YhfK</fullName>
        <ecNumber evidence="2">4.-.-.-</ecNumber>
    </submittedName>
</protein>
<dbReference type="PANTHER" id="PTHR15020:SF50">
    <property type="entry name" value="UPF0659 PROTEIN YMR090W"/>
    <property type="match status" value="1"/>
</dbReference>
<dbReference type="SUPFAM" id="SSF51735">
    <property type="entry name" value="NAD(P)-binding Rossmann-fold domains"/>
    <property type="match status" value="1"/>
</dbReference>
<sequence length="215" mass="21997">MSKVIIVGAHGKVARLAAPRLVAAGHEVTGVIRKEEQADAIREIGAEPLVADVESASTDEITRVVTGHDVVVWSAGAGGGSPERTWALDRDAAIRTIDAAVAAGVPRFVMVSYFGAGPDHGVDPEQDFFAYAESKTQADAHLSASDLAWTILRPSGLTEEAGTGGIETGPGVTGGQVARATVADVIAAAVDAPDAAKGVTLEFNDGDQQVADVFA</sequence>
<accession>A0ABX8EMG5</accession>
<keyword evidence="3" id="KW-1185">Reference proteome</keyword>
<dbReference type="Gene3D" id="3.40.50.720">
    <property type="entry name" value="NAD(P)-binding Rossmann-like Domain"/>
    <property type="match status" value="1"/>
</dbReference>
<feature type="domain" description="NAD(P)-binding" evidence="1">
    <location>
        <begin position="8"/>
        <end position="193"/>
    </location>
</feature>
<reference evidence="2 3" key="1">
    <citation type="submission" date="2021-05" db="EMBL/GenBank/DDBJ databases">
        <title>Complete genome of Nocardioides aquaticus KCTC 9944T isolated from meromictic and hypersaline Ekho Lake, Antarctica.</title>
        <authorList>
            <person name="Hwang K."/>
            <person name="Kim K.M."/>
            <person name="Choe H."/>
        </authorList>
    </citation>
    <scope>NUCLEOTIDE SEQUENCE [LARGE SCALE GENOMIC DNA]</scope>
    <source>
        <strain evidence="2 3">KCTC 9944</strain>
    </source>
</reference>
<dbReference type="GO" id="GO:0016829">
    <property type="term" value="F:lyase activity"/>
    <property type="evidence" value="ECO:0007669"/>
    <property type="project" value="UniProtKB-KW"/>
</dbReference>